<evidence type="ECO:0000259" key="3">
    <source>
        <dbReference type="Pfam" id="PF14238"/>
    </source>
</evidence>
<organism evidence="4 5">
    <name type="scientific">Candidatus Sedimenticola endophacoides</name>
    <dbReference type="NCBI Taxonomy" id="2548426"/>
    <lineage>
        <taxon>Bacteria</taxon>
        <taxon>Pseudomonadati</taxon>
        <taxon>Pseudomonadota</taxon>
        <taxon>Gammaproteobacteria</taxon>
        <taxon>Chromatiales</taxon>
        <taxon>Sedimenticolaceae</taxon>
        <taxon>Sedimenticola</taxon>
    </lineage>
</organism>
<name>A0A6N4DT19_9GAMM</name>
<proteinExistence type="predicted"/>
<dbReference type="Pfam" id="PF14238">
    <property type="entry name" value="DUF4340"/>
    <property type="match status" value="1"/>
</dbReference>
<keyword evidence="2" id="KW-0732">Signal</keyword>
<evidence type="ECO:0000256" key="2">
    <source>
        <dbReference type="SAM" id="SignalP"/>
    </source>
</evidence>
<protein>
    <recommendedName>
        <fullName evidence="3">DUF4340 domain-containing protein</fullName>
    </recommendedName>
</protein>
<reference evidence="4 5" key="1">
    <citation type="submission" date="2018-01" db="EMBL/GenBank/DDBJ databases">
        <title>Novel co-symbiosis in the lucinid bivalve Phacoides pectinatus.</title>
        <authorList>
            <person name="Lim S.J."/>
            <person name="Davis B.G."/>
            <person name="Gill D.E."/>
            <person name="Engel A.S."/>
            <person name="Anderson L.C."/>
            <person name="Campbell B.J."/>
        </authorList>
    </citation>
    <scope>NUCLEOTIDE SEQUENCE [LARGE SCALE GENOMIC DNA]</scope>
    <source>
        <strain evidence="4">N3_P5</strain>
    </source>
</reference>
<feature type="chain" id="PRO_5027024975" description="DUF4340 domain-containing protein" evidence="2">
    <location>
        <begin position="20"/>
        <end position="350"/>
    </location>
</feature>
<dbReference type="InterPro" id="IPR025641">
    <property type="entry name" value="DUF4340"/>
</dbReference>
<evidence type="ECO:0000256" key="1">
    <source>
        <dbReference type="SAM" id="MobiDB-lite"/>
    </source>
</evidence>
<feature type="domain" description="DUF4340" evidence="3">
    <location>
        <begin position="68"/>
        <end position="260"/>
    </location>
</feature>
<dbReference type="AlphaFoldDB" id="A0A6N4DT19"/>
<feature type="compositionally biased region" description="Acidic residues" evidence="1">
    <location>
        <begin position="329"/>
        <end position="338"/>
    </location>
</feature>
<sequence>MNKTVKILAVLLAAQLLLAAGIGLSDRGVTATNEPVALVSFDAEKIDRITLEGPEDAKVTLERNGSDWVLPDLGEFPANSNKVKQLFERLKALRSGTPIATSGGARERFKVSDEQFERRITLSEDDDTVARLFLGSSPGMRLIHARNEASDAIHAVKMAVYDVPVKASDWEDKSVLTLPKTQITAINVNGLHLQRSSLIADSDKATEDSSQSPTWQADGLGEGQQLKASAADKLAGLLADLQFEKVLGREAKDEYGLTEPVLELSLSRDGETLRYRAGKAKDTEEYTLKVSSRPEYFRLASYKAKPLIESANLEKLIEAISAAAGEAESAGDVEEDMPAPDANGEGAASE</sequence>
<dbReference type="EMBL" id="PQCO01000232">
    <property type="protein sequence ID" value="PUE00125.1"/>
    <property type="molecule type" value="Genomic_DNA"/>
</dbReference>
<feature type="region of interest" description="Disordered" evidence="1">
    <location>
        <begin position="327"/>
        <end position="350"/>
    </location>
</feature>
<evidence type="ECO:0000313" key="5">
    <source>
        <dbReference type="Proteomes" id="UP000250928"/>
    </source>
</evidence>
<accession>A0A6N4DT19</accession>
<gene>
    <name evidence="4" type="ORF">C3L24_09675</name>
</gene>
<evidence type="ECO:0000313" key="4">
    <source>
        <dbReference type="EMBL" id="PUE00125.1"/>
    </source>
</evidence>
<dbReference type="Proteomes" id="UP000250928">
    <property type="component" value="Unassembled WGS sequence"/>
</dbReference>
<feature type="signal peptide" evidence="2">
    <location>
        <begin position="1"/>
        <end position="19"/>
    </location>
</feature>
<comment type="caution">
    <text evidence="4">The sequence shown here is derived from an EMBL/GenBank/DDBJ whole genome shotgun (WGS) entry which is preliminary data.</text>
</comment>